<dbReference type="SUPFAM" id="SSF52743">
    <property type="entry name" value="Subtilisin-like"/>
    <property type="match status" value="1"/>
</dbReference>
<dbReference type="InterPro" id="IPR036852">
    <property type="entry name" value="Peptidase_S8/S53_dom_sf"/>
</dbReference>
<dbReference type="AlphaFoldDB" id="A0A6V7NU65"/>
<evidence type="ECO:0000256" key="1">
    <source>
        <dbReference type="ARBA" id="ARBA00011073"/>
    </source>
</evidence>
<dbReference type="EMBL" id="LR862142">
    <property type="protein sequence ID" value="CAD1822151.1"/>
    <property type="molecule type" value="Genomic_DNA"/>
</dbReference>
<protein>
    <recommendedName>
        <fullName evidence="4">Peptidase S8/S53 domain-containing protein</fullName>
    </recommendedName>
</protein>
<gene>
    <name evidence="5" type="ORF">CB5_LOCUS5362</name>
</gene>
<evidence type="ECO:0000259" key="4">
    <source>
        <dbReference type="Pfam" id="PF00082"/>
    </source>
</evidence>
<dbReference type="InterPro" id="IPR000209">
    <property type="entry name" value="Peptidase_S8/S53_dom"/>
</dbReference>
<organism evidence="5">
    <name type="scientific">Ananas comosus var. bracteatus</name>
    <name type="common">red pineapple</name>
    <dbReference type="NCBI Taxonomy" id="296719"/>
    <lineage>
        <taxon>Eukaryota</taxon>
        <taxon>Viridiplantae</taxon>
        <taxon>Streptophyta</taxon>
        <taxon>Embryophyta</taxon>
        <taxon>Tracheophyta</taxon>
        <taxon>Spermatophyta</taxon>
        <taxon>Magnoliopsida</taxon>
        <taxon>Liliopsida</taxon>
        <taxon>Poales</taxon>
        <taxon>Bromeliaceae</taxon>
        <taxon>Bromelioideae</taxon>
        <taxon>Ananas</taxon>
    </lineage>
</organism>
<proteinExistence type="inferred from homology"/>
<evidence type="ECO:0000256" key="2">
    <source>
        <dbReference type="ARBA" id="ARBA00022729"/>
    </source>
</evidence>
<dbReference type="PANTHER" id="PTHR10795">
    <property type="entry name" value="PROPROTEIN CONVERTASE SUBTILISIN/KEXIN"/>
    <property type="match status" value="1"/>
</dbReference>
<accession>A0A6V7NU65</accession>
<comment type="similarity">
    <text evidence="1 3">Belongs to the peptidase S8 family.</text>
</comment>
<dbReference type="Gene3D" id="3.40.50.200">
    <property type="entry name" value="Peptidase S8/S53 domain"/>
    <property type="match status" value="1"/>
</dbReference>
<evidence type="ECO:0000313" key="5">
    <source>
        <dbReference type="EMBL" id="CAD1822151.1"/>
    </source>
</evidence>
<feature type="domain" description="Peptidase S8/S53" evidence="4">
    <location>
        <begin position="1"/>
        <end position="116"/>
    </location>
</feature>
<dbReference type="GO" id="GO:0004252">
    <property type="term" value="F:serine-type endopeptidase activity"/>
    <property type="evidence" value="ECO:0007669"/>
    <property type="project" value="InterPro"/>
</dbReference>
<reference evidence="5" key="1">
    <citation type="submission" date="2020-07" db="EMBL/GenBank/DDBJ databases">
        <authorList>
            <person name="Lin J."/>
        </authorList>
    </citation>
    <scope>NUCLEOTIDE SEQUENCE</scope>
</reference>
<comment type="caution">
    <text evidence="3">Lacks conserved residue(s) required for the propagation of feature annotation.</text>
</comment>
<dbReference type="Pfam" id="PF00082">
    <property type="entry name" value="Peptidase_S8"/>
    <property type="match status" value="1"/>
</dbReference>
<dbReference type="GO" id="GO:0006508">
    <property type="term" value="P:proteolysis"/>
    <property type="evidence" value="ECO:0007669"/>
    <property type="project" value="InterPro"/>
</dbReference>
<dbReference type="InterPro" id="IPR045051">
    <property type="entry name" value="SBT"/>
</dbReference>
<dbReference type="Gene3D" id="3.50.30.30">
    <property type="match status" value="1"/>
</dbReference>
<keyword evidence="2" id="KW-0732">Signal</keyword>
<name>A0A6V7NU65_ANACO</name>
<evidence type="ECO:0000256" key="3">
    <source>
        <dbReference type="PROSITE-ProRule" id="PRU01240"/>
    </source>
</evidence>
<sequence>MAPRAHLAIYKVCFKGCADSDTLAAIDQAIYDGVDIISMSIGGNASDKYYTDGVTQGSLAAVSRGIIAVSTAGNKGPDENTLSHDAPWVLTVGASSTDRRIKSIVKLGNREELEGETAYQPSSFNQSRMLPIVYPEQSPEEWIGMLEGVAEPHRRAAEDSAVPPWRQ</sequence>
<dbReference type="PROSITE" id="PS51892">
    <property type="entry name" value="SUBTILASE"/>
    <property type="match status" value="1"/>
</dbReference>